<sequence length="508" mass="56748">MSLNLDKYFLNSLEKSIETYTVDMHKALDNISKFLSSGRVYSGKTAAQLKQEIQSFQIGEEPENIETLLENQFKSVLENSLNINSPKSMAHLHCPVMQPSLIAELFISVLNQSMDSWDQSPIATYIEQSTTNWLNSLIYKSEDIADGVFTSGGTQSNLMGLLLARDNYCNHQLNHNVSKSGLPKEASKFRVLCTKKTHFSVHKSLSLLGLGMNCIEIVNTNDNLQLDTDDLLSRIQNLIDNNLIPLCVVTTVGDTDFGCIDNIAQIAKIAQAHDIWLHVDAAVGGALLLSNNHKQRLKGIEFADSVAIDFHKLFFQPISCGAFLCKDKSLFSLINYHADYLNPDQDGFDALNLVDKSIQTTRRFDALKLCMALKCCGTKNFAEWIDHILEITTETIKLIGSDKCLELAFQENQHLNNSLNTTVFRFNNGNTSRETLNIINSKIHKSVFLSGEFAIAQTKVNKETFLKITFVNPSITLDLVSDCLDKIKELGQSIKNQIEEGCNDSTCL</sequence>
<dbReference type="EMBL" id="CP021781">
    <property type="protein sequence ID" value="AXA33774.1"/>
    <property type="molecule type" value="Genomic_DNA"/>
</dbReference>
<proteinExistence type="inferred from homology"/>
<keyword evidence="9" id="KW-0808">Transferase</keyword>
<keyword evidence="5 7" id="KW-0456">Lyase</keyword>
<evidence type="ECO:0000256" key="4">
    <source>
        <dbReference type="ARBA" id="ARBA00022898"/>
    </source>
</evidence>
<feature type="modified residue" description="N6-(pyridoxal phosphate)lysine" evidence="6">
    <location>
        <position position="312"/>
    </location>
</feature>
<protein>
    <submittedName>
        <fullName evidence="9">Aspartate aminotransferase family protein</fullName>
    </submittedName>
    <submittedName>
        <fullName evidence="8">Diaminobutyrate decarboxylase</fullName>
    </submittedName>
</protein>
<reference evidence="8 10" key="1">
    <citation type="submission" date="2017-06" db="EMBL/GenBank/DDBJ databases">
        <title>Complete genome of Francisella adeliensis.</title>
        <authorList>
            <person name="Vallesi A."/>
            <person name="Sjodin A."/>
        </authorList>
    </citation>
    <scope>NUCLEOTIDE SEQUENCE [LARGE SCALE GENOMIC DNA]</scope>
    <source>
        <strain evidence="8 10">FDC440</strain>
    </source>
</reference>
<dbReference type="PROSITE" id="PS00392">
    <property type="entry name" value="DDC_GAD_HDC_YDC"/>
    <property type="match status" value="1"/>
</dbReference>
<dbReference type="GO" id="GO:0019752">
    <property type="term" value="P:carboxylic acid metabolic process"/>
    <property type="evidence" value="ECO:0007669"/>
    <property type="project" value="InterPro"/>
</dbReference>
<dbReference type="PANTHER" id="PTHR45677:SF8">
    <property type="entry name" value="CYSTEINE SULFINIC ACID DECARBOXYLASE"/>
    <property type="match status" value="1"/>
</dbReference>
<keyword evidence="11" id="KW-1185">Reference proteome</keyword>
<keyword evidence="4 6" id="KW-0663">Pyridoxal phosphate</keyword>
<evidence type="ECO:0000256" key="7">
    <source>
        <dbReference type="RuleBase" id="RU000382"/>
    </source>
</evidence>
<evidence type="ECO:0000256" key="1">
    <source>
        <dbReference type="ARBA" id="ARBA00001933"/>
    </source>
</evidence>
<name>A0A2Z4XYE5_9GAMM</name>
<dbReference type="GO" id="GO:0030170">
    <property type="term" value="F:pyridoxal phosphate binding"/>
    <property type="evidence" value="ECO:0007669"/>
    <property type="project" value="InterPro"/>
</dbReference>
<evidence type="ECO:0000256" key="3">
    <source>
        <dbReference type="ARBA" id="ARBA00022793"/>
    </source>
</evidence>
<dbReference type="Proteomes" id="UP000681131">
    <property type="component" value="Chromosome"/>
</dbReference>
<dbReference type="GO" id="GO:0016831">
    <property type="term" value="F:carboxy-lyase activity"/>
    <property type="evidence" value="ECO:0007669"/>
    <property type="project" value="UniProtKB-KW"/>
</dbReference>
<reference evidence="9 11" key="2">
    <citation type="submission" date="2019-08" db="EMBL/GenBank/DDBJ databases">
        <title>Complete genome sequences of Francisella adeliensis (FSC1325 and FSC1326).</title>
        <authorList>
            <person name="Ohrman C."/>
            <person name="Uneklint I."/>
            <person name="Vallesi A."/>
            <person name="Karlsson L."/>
            <person name="Sjodin A."/>
        </authorList>
    </citation>
    <scope>NUCLEOTIDE SEQUENCE [LARGE SCALE GENOMIC DNA]</scope>
    <source>
        <strain evidence="9 11">FSC1325</strain>
    </source>
</reference>
<comment type="cofactor">
    <cofactor evidence="1 6 7">
        <name>pyridoxal 5'-phosphate</name>
        <dbReference type="ChEBI" id="CHEBI:597326"/>
    </cofactor>
</comment>
<gene>
    <name evidence="8" type="ORF">CDH04_04805</name>
    <name evidence="9" type="ORF">FZC43_04810</name>
</gene>
<dbReference type="AlphaFoldDB" id="A0A2Z4XYE5"/>
<evidence type="ECO:0000313" key="9">
    <source>
        <dbReference type="EMBL" id="QIW12008.1"/>
    </source>
</evidence>
<organism evidence="8 10">
    <name type="scientific">Francisella adeliensis</name>
    <dbReference type="NCBI Taxonomy" id="2007306"/>
    <lineage>
        <taxon>Bacteria</taxon>
        <taxon>Pseudomonadati</taxon>
        <taxon>Pseudomonadota</taxon>
        <taxon>Gammaproteobacteria</taxon>
        <taxon>Thiotrichales</taxon>
        <taxon>Francisellaceae</taxon>
        <taxon>Francisella</taxon>
    </lineage>
</organism>
<dbReference type="Gene3D" id="3.40.640.10">
    <property type="entry name" value="Type I PLP-dependent aspartate aminotransferase-like (Major domain)"/>
    <property type="match status" value="1"/>
</dbReference>
<dbReference type="Gene3D" id="3.90.1150.170">
    <property type="match status" value="1"/>
</dbReference>
<dbReference type="EMBL" id="CP043424">
    <property type="protein sequence ID" value="QIW12008.1"/>
    <property type="molecule type" value="Genomic_DNA"/>
</dbReference>
<dbReference type="InterPro" id="IPR015421">
    <property type="entry name" value="PyrdxlP-dep_Trfase_major"/>
</dbReference>
<evidence type="ECO:0000256" key="6">
    <source>
        <dbReference type="PIRSR" id="PIRSR602129-50"/>
    </source>
</evidence>
<dbReference type="GO" id="GO:0008483">
    <property type="term" value="F:transaminase activity"/>
    <property type="evidence" value="ECO:0007669"/>
    <property type="project" value="UniProtKB-KW"/>
</dbReference>
<keyword evidence="3" id="KW-0210">Decarboxylase</keyword>
<dbReference type="SUPFAM" id="SSF53383">
    <property type="entry name" value="PLP-dependent transferases"/>
    <property type="match status" value="1"/>
</dbReference>
<evidence type="ECO:0000313" key="11">
    <source>
        <dbReference type="Proteomes" id="UP000681131"/>
    </source>
</evidence>
<evidence type="ECO:0000313" key="10">
    <source>
        <dbReference type="Proteomes" id="UP000251120"/>
    </source>
</evidence>
<dbReference type="RefSeq" id="WP_112869948.1">
    <property type="nucleotide sequence ID" value="NZ_CP021781.1"/>
</dbReference>
<evidence type="ECO:0000256" key="2">
    <source>
        <dbReference type="ARBA" id="ARBA00009533"/>
    </source>
</evidence>
<dbReference type="InterPro" id="IPR015424">
    <property type="entry name" value="PyrdxlP-dep_Trfase"/>
</dbReference>
<dbReference type="PANTHER" id="PTHR45677">
    <property type="entry name" value="GLUTAMATE DECARBOXYLASE-RELATED"/>
    <property type="match status" value="1"/>
</dbReference>
<evidence type="ECO:0000313" key="8">
    <source>
        <dbReference type="EMBL" id="AXA33774.1"/>
    </source>
</evidence>
<dbReference type="InterPro" id="IPR021115">
    <property type="entry name" value="Pyridoxal-P_BS"/>
</dbReference>
<dbReference type="KEGG" id="fad:CDH04_04805"/>
<dbReference type="Pfam" id="PF00282">
    <property type="entry name" value="Pyridoxal_deC"/>
    <property type="match status" value="1"/>
</dbReference>
<evidence type="ECO:0000256" key="5">
    <source>
        <dbReference type="ARBA" id="ARBA00023239"/>
    </source>
</evidence>
<accession>A0A2Z4XYE5</accession>
<dbReference type="Proteomes" id="UP000251120">
    <property type="component" value="Chromosome"/>
</dbReference>
<dbReference type="OrthoDB" id="9803665at2"/>
<dbReference type="GO" id="GO:0005737">
    <property type="term" value="C:cytoplasm"/>
    <property type="evidence" value="ECO:0007669"/>
    <property type="project" value="TreeGrafter"/>
</dbReference>
<dbReference type="InterPro" id="IPR002129">
    <property type="entry name" value="PyrdxlP-dep_de-COase"/>
</dbReference>
<keyword evidence="9" id="KW-0032">Aminotransferase</keyword>
<comment type="similarity">
    <text evidence="2 7">Belongs to the group II decarboxylase family.</text>
</comment>